<comment type="cofactor">
    <cofactor evidence="1">
        <name>[4Fe-4S] cluster</name>
        <dbReference type="ChEBI" id="CHEBI:49883"/>
    </cofactor>
</comment>
<evidence type="ECO:0000256" key="1">
    <source>
        <dbReference type="ARBA" id="ARBA00001966"/>
    </source>
</evidence>
<keyword evidence="3" id="KW-0479">Metal-binding</keyword>
<dbReference type="Proteomes" id="UP000260773">
    <property type="component" value="Unassembled WGS sequence"/>
</dbReference>
<dbReference type="PANTHER" id="PTHR32329">
    <property type="entry name" value="BIFUNCTIONAL PROTEIN [INCLUDES 2-HYDROXYACYL-COA DEHYDRATASE (N-TER) AND ITS ACTIVATOR DOMAIN (C_TERM)-RELATED"/>
    <property type="match status" value="1"/>
</dbReference>
<dbReference type="Pfam" id="PF01869">
    <property type="entry name" value="BcrAD_BadFG"/>
    <property type="match status" value="1"/>
</dbReference>
<dbReference type="PANTHER" id="PTHR32329:SF2">
    <property type="entry name" value="BIFUNCTIONAL PROTEIN [INCLUDES 2-HYDROXYACYL-COA DEHYDRATASE (N-TER) AND ITS ACTIVATOR DOMAIN (C_TERM)"/>
    <property type="match status" value="1"/>
</dbReference>
<comment type="caution">
    <text evidence="7">The sequence shown here is derived from an EMBL/GenBank/DDBJ whole genome shotgun (WGS) entry which is preliminary data.</text>
</comment>
<dbReference type="SUPFAM" id="SSF53067">
    <property type="entry name" value="Actin-like ATPase domain"/>
    <property type="match status" value="1"/>
</dbReference>
<dbReference type="Gene3D" id="3.30.420.40">
    <property type="match status" value="2"/>
</dbReference>
<dbReference type="AlphaFoldDB" id="A0A3E2TUA5"/>
<keyword evidence="4" id="KW-0408">Iron</keyword>
<accession>A0A3E2TUA5</accession>
<proteinExistence type="predicted"/>
<keyword evidence="5" id="KW-0411">Iron-sulfur</keyword>
<reference evidence="7 8" key="1">
    <citation type="submission" date="2018-08" db="EMBL/GenBank/DDBJ databases">
        <title>A genome reference for cultivated species of the human gut microbiota.</title>
        <authorList>
            <person name="Zou Y."/>
            <person name="Xue W."/>
            <person name="Luo G."/>
        </authorList>
    </citation>
    <scope>NUCLEOTIDE SEQUENCE [LARGE SCALE GENOMIC DNA]</scope>
    <source>
        <strain evidence="7 8">AF45-17</strain>
    </source>
</reference>
<name>A0A3E2TUA5_9FIRM</name>
<evidence type="ECO:0000313" key="8">
    <source>
        <dbReference type="Proteomes" id="UP000260773"/>
    </source>
</evidence>
<dbReference type="InterPro" id="IPR002731">
    <property type="entry name" value="ATPase_BadF"/>
</dbReference>
<comment type="subunit">
    <text evidence="2">Homodimer.</text>
</comment>
<protein>
    <submittedName>
        <fullName evidence="7">2-hydroxyglutaryl-CoA dehydratase</fullName>
    </submittedName>
</protein>
<dbReference type="FunFam" id="3.30.420.40:FF:000217">
    <property type="entry name" value="2-hydroxyisocaproyl-CoA dehydratase activator"/>
    <property type="match status" value="1"/>
</dbReference>
<organism evidence="7 8">
    <name type="scientific">Coprococcus catus</name>
    <dbReference type="NCBI Taxonomy" id="116085"/>
    <lineage>
        <taxon>Bacteria</taxon>
        <taxon>Bacillati</taxon>
        <taxon>Bacillota</taxon>
        <taxon>Clostridia</taxon>
        <taxon>Lachnospirales</taxon>
        <taxon>Lachnospiraceae</taxon>
        <taxon>Coprococcus</taxon>
    </lineage>
</organism>
<evidence type="ECO:0000256" key="5">
    <source>
        <dbReference type="ARBA" id="ARBA00023014"/>
    </source>
</evidence>
<dbReference type="EMBL" id="QVEP01000002">
    <property type="protein sequence ID" value="RGB82140.1"/>
    <property type="molecule type" value="Genomic_DNA"/>
</dbReference>
<dbReference type="InterPro" id="IPR051805">
    <property type="entry name" value="Dehydratase_Activator_Redct"/>
</dbReference>
<evidence type="ECO:0000313" key="7">
    <source>
        <dbReference type="EMBL" id="RGB82140.1"/>
    </source>
</evidence>
<gene>
    <name evidence="7" type="ORF">DW070_00970</name>
</gene>
<evidence type="ECO:0000259" key="6">
    <source>
        <dbReference type="Pfam" id="PF01869"/>
    </source>
</evidence>
<dbReference type="NCBIfam" id="TIGR00241">
    <property type="entry name" value="CoA_E_activ"/>
    <property type="match status" value="1"/>
</dbReference>
<dbReference type="GO" id="GO:0046872">
    <property type="term" value="F:metal ion binding"/>
    <property type="evidence" value="ECO:0007669"/>
    <property type="project" value="UniProtKB-KW"/>
</dbReference>
<evidence type="ECO:0000256" key="3">
    <source>
        <dbReference type="ARBA" id="ARBA00022723"/>
    </source>
</evidence>
<sequence>MYTLGIDIGSASSKAVILKDGTDVVASAVVQVGTGTSGPGRVLEEVFSNVDLTQEDMDYTVATGYGRFSVENADKQLSEITCHAKGIFHLVPSARTIIDIGGQDAKAIQLDNKGNILKFVMNDKCAAGTGRFLDVMSRVLEVPLDQMGKVHFQAKEWAQVSSTCTVFAESEVISQLSKGLPRESIVAGVHQSVASKACSLAYRIGVKNDVVMCGGVAQNAGVVDAIEKELQQSITVAPHPQITGALGAALMAYEELKKQNK</sequence>
<evidence type="ECO:0000256" key="2">
    <source>
        <dbReference type="ARBA" id="ARBA00011738"/>
    </source>
</evidence>
<feature type="domain" description="ATPase BadF/BadG/BcrA/BcrD type" evidence="6">
    <location>
        <begin position="4"/>
        <end position="252"/>
    </location>
</feature>
<dbReference type="InterPro" id="IPR043129">
    <property type="entry name" value="ATPase_NBD"/>
</dbReference>
<evidence type="ECO:0000256" key="4">
    <source>
        <dbReference type="ARBA" id="ARBA00023004"/>
    </source>
</evidence>
<dbReference type="InterPro" id="IPR008275">
    <property type="entry name" value="CoA_E_activase_dom"/>
</dbReference>
<dbReference type="GO" id="GO:0051536">
    <property type="term" value="F:iron-sulfur cluster binding"/>
    <property type="evidence" value="ECO:0007669"/>
    <property type="project" value="UniProtKB-KW"/>
</dbReference>